<evidence type="ECO:0000256" key="5">
    <source>
        <dbReference type="ARBA" id="ARBA00022723"/>
    </source>
</evidence>
<dbReference type="GO" id="GO:0016787">
    <property type="term" value="F:hydrolase activity"/>
    <property type="evidence" value="ECO:0007669"/>
    <property type="project" value="UniProtKB-KW"/>
</dbReference>
<keyword evidence="9" id="KW-0190">Covalent protein-DNA linkage</keyword>
<evidence type="ECO:0000256" key="7">
    <source>
        <dbReference type="ARBA" id="ARBA00022759"/>
    </source>
</evidence>
<evidence type="ECO:0000256" key="3">
    <source>
        <dbReference type="ARBA" id="ARBA00022705"/>
    </source>
</evidence>
<keyword evidence="1" id="KW-0808">Transferase</keyword>
<keyword evidence="4" id="KW-0540">Nuclease</keyword>
<dbReference type="PROSITE" id="PS52020">
    <property type="entry name" value="CRESS_DNA_REP"/>
    <property type="match status" value="1"/>
</dbReference>
<dbReference type="EMBL" id="JACOQI010000022">
    <property type="protein sequence ID" value="MBC5771823.1"/>
    <property type="molecule type" value="Genomic_DNA"/>
</dbReference>
<keyword evidence="5" id="KW-0479">Metal-binding</keyword>
<evidence type="ECO:0000256" key="6">
    <source>
        <dbReference type="ARBA" id="ARBA00022741"/>
    </source>
</evidence>
<name>A0A923MLA8_9FIRM</name>
<dbReference type="RefSeq" id="WP_187016008.1">
    <property type="nucleotide sequence ID" value="NZ_JACOQI010000022.1"/>
</dbReference>
<keyword evidence="6" id="KW-0547">Nucleotide-binding</keyword>
<keyword evidence="13" id="KW-1185">Reference proteome</keyword>
<gene>
    <name evidence="12" type="ORF">H8Z83_16120</name>
</gene>
<keyword evidence="7" id="KW-0255">Endonuclease</keyword>
<dbReference type="GO" id="GO:0003677">
    <property type="term" value="F:DNA binding"/>
    <property type="evidence" value="ECO:0007669"/>
    <property type="project" value="UniProtKB-KW"/>
</dbReference>
<dbReference type="Pfam" id="PF02407">
    <property type="entry name" value="Viral_Rep"/>
    <property type="match status" value="1"/>
</dbReference>
<dbReference type="InterPro" id="IPR049912">
    <property type="entry name" value="CRESS_DNA_REP"/>
</dbReference>
<keyword evidence="2" id="KW-0548">Nucleotidyltransferase</keyword>
<evidence type="ECO:0000256" key="4">
    <source>
        <dbReference type="ARBA" id="ARBA00022722"/>
    </source>
</evidence>
<dbReference type="GO" id="GO:0000166">
    <property type="term" value="F:nucleotide binding"/>
    <property type="evidence" value="ECO:0007669"/>
    <property type="project" value="UniProtKB-KW"/>
</dbReference>
<keyword evidence="8" id="KW-0378">Hydrolase</keyword>
<evidence type="ECO:0000256" key="2">
    <source>
        <dbReference type="ARBA" id="ARBA00022695"/>
    </source>
</evidence>
<reference evidence="12" key="1">
    <citation type="submission" date="2020-08" db="EMBL/GenBank/DDBJ databases">
        <title>Genome public.</title>
        <authorList>
            <person name="Liu C."/>
            <person name="Sun Q."/>
        </authorList>
    </citation>
    <scope>NUCLEOTIDE SEQUENCE</scope>
    <source>
        <strain evidence="12">BX15</strain>
    </source>
</reference>
<protein>
    <submittedName>
        <fullName evidence="12">Viral replication protein</fullName>
    </submittedName>
</protein>
<evidence type="ECO:0000313" key="13">
    <source>
        <dbReference type="Proteomes" id="UP000620327"/>
    </source>
</evidence>
<evidence type="ECO:0000256" key="1">
    <source>
        <dbReference type="ARBA" id="ARBA00022679"/>
    </source>
</evidence>
<dbReference type="GO" id="GO:0004519">
    <property type="term" value="F:endonuclease activity"/>
    <property type="evidence" value="ECO:0007669"/>
    <property type="project" value="UniProtKB-KW"/>
</dbReference>
<dbReference type="AlphaFoldDB" id="A0A923MLA8"/>
<evidence type="ECO:0000259" key="11">
    <source>
        <dbReference type="PROSITE" id="PS52020"/>
    </source>
</evidence>
<dbReference type="GO" id="GO:0046872">
    <property type="term" value="F:metal ion binding"/>
    <property type="evidence" value="ECO:0007669"/>
    <property type="project" value="UniProtKB-KW"/>
</dbReference>
<sequence length="320" mass="36949">MENNTQSRKWALVINNPLEAGLDHAAIREILYRFSPTYFCMADEIATTGTYHTHVFLFSPSPMRFSTVKNRFATAHIEKAYGSAKTNRAYILKEGRWADTDKAETSVPGTFEEWGDLPAEKEEEAPEMFKLIQDLRAGKSVMEIIEDNPKLAFRIREIETLRQAILEEKYSAENRALEVTYLYGASGTGKTRGIFETHDRKSICRITDYGGRNGVRFDAYHCQDVLVLEEFHSQIPISAMLNYLDIYPLTLPARYTDRTACYTKVYITSNIPLEEQYRDIQRYQMETWRAFLRRVQNVIEYLPDGSTVQHKKGGFPCDTK</sequence>
<evidence type="ECO:0000256" key="10">
    <source>
        <dbReference type="ARBA" id="ARBA00023125"/>
    </source>
</evidence>
<dbReference type="GO" id="GO:0016779">
    <property type="term" value="F:nucleotidyltransferase activity"/>
    <property type="evidence" value="ECO:0007669"/>
    <property type="project" value="UniProtKB-KW"/>
</dbReference>
<feature type="domain" description="CRESS-DNA virus Rep endonuclease" evidence="11">
    <location>
        <begin position="4"/>
        <end position="117"/>
    </location>
</feature>
<accession>A0A923MLA8</accession>
<organism evidence="12 13">
    <name type="scientific">Dysosmobacter segnis</name>
    <dbReference type="NCBI Taxonomy" id="2763042"/>
    <lineage>
        <taxon>Bacteria</taxon>
        <taxon>Bacillati</taxon>
        <taxon>Bacillota</taxon>
        <taxon>Clostridia</taxon>
        <taxon>Eubacteriales</taxon>
        <taxon>Oscillospiraceae</taxon>
        <taxon>Dysosmobacter</taxon>
    </lineage>
</organism>
<evidence type="ECO:0000313" key="12">
    <source>
        <dbReference type="EMBL" id="MBC5771823.1"/>
    </source>
</evidence>
<keyword evidence="3" id="KW-0235">DNA replication</keyword>
<dbReference type="Gene3D" id="3.40.1310.20">
    <property type="match status" value="1"/>
</dbReference>
<proteinExistence type="predicted"/>
<evidence type="ECO:0000256" key="9">
    <source>
        <dbReference type="ARBA" id="ARBA00023124"/>
    </source>
</evidence>
<evidence type="ECO:0000256" key="8">
    <source>
        <dbReference type="ARBA" id="ARBA00022801"/>
    </source>
</evidence>
<keyword evidence="10" id="KW-0238">DNA-binding</keyword>
<comment type="caution">
    <text evidence="12">The sequence shown here is derived from an EMBL/GenBank/DDBJ whole genome shotgun (WGS) entry which is preliminary data.</text>
</comment>
<dbReference type="GO" id="GO:0006260">
    <property type="term" value="P:DNA replication"/>
    <property type="evidence" value="ECO:0007669"/>
    <property type="project" value="UniProtKB-KW"/>
</dbReference>
<dbReference type="Proteomes" id="UP000620327">
    <property type="component" value="Unassembled WGS sequence"/>
</dbReference>